<evidence type="ECO:0000313" key="3">
    <source>
        <dbReference type="Proteomes" id="UP001597526"/>
    </source>
</evidence>
<proteinExistence type="predicted"/>
<dbReference type="SUPFAM" id="SSF82185">
    <property type="entry name" value="Histone H3 K4-specific methyltransferase SET7/9 N-terminal domain"/>
    <property type="match status" value="1"/>
</dbReference>
<name>A0ABW5MVX1_9FLAO</name>
<evidence type="ECO:0000313" key="2">
    <source>
        <dbReference type="EMBL" id="MFD2587252.1"/>
    </source>
</evidence>
<feature type="chain" id="PRO_5045812222" evidence="1">
    <location>
        <begin position="20"/>
        <end position="117"/>
    </location>
</feature>
<keyword evidence="3" id="KW-1185">Reference proteome</keyword>
<organism evidence="2 3">
    <name type="scientific">Croceitalea marina</name>
    <dbReference type="NCBI Taxonomy" id="1775166"/>
    <lineage>
        <taxon>Bacteria</taxon>
        <taxon>Pseudomonadati</taxon>
        <taxon>Bacteroidota</taxon>
        <taxon>Flavobacteriia</taxon>
        <taxon>Flavobacteriales</taxon>
        <taxon>Flavobacteriaceae</taxon>
        <taxon>Croceitalea</taxon>
    </lineage>
</organism>
<feature type="signal peptide" evidence="1">
    <location>
        <begin position="1"/>
        <end position="19"/>
    </location>
</feature>
<reference evidence="3" key="1">
    <citation type="journal article" date="2019" name="Int. J. Syst. Evol. Microbiol.">
        <title>The Global Catalogue of Microorganisms (GCM) 10K type strain sequencing project: providing services to taxonomists for standard genome sequencing and annotation.</title>
        <authorList>
            <consortium name="The Broad Institute Genomics Platform"/>
            <consortium name="The Broad Institute Genome Sequencing Center for Infectious Disease"/>
            <person name="Wu L."/>
            <person name="Ma J."/>
        </authorList>
    </citation>
    <scope>NUCLEOTIDE SEQUENCE [LARGE SCALE GENOMIC DNA]</scope>
    <source>
        <strain evidence="3">KCTC 52368</strain>
    </source>
</reference>
<sequence>MMKQAILILAVVFSAQIYAQDIKPTFEKEGKMVKATYFHDNGEVAQTGFLLDGKLHGQWSMYNVEGKKIVSGRYENGVRSGKWFFWKNDILKEVDFQDNKIAYVKDWNNAQVVSVDK</sequence>
<keyword evidence="1" id="KW-0732">Signal</keyword>
<comment type="caution">
    <text evidence="2">The sequence shown here is derived from an EMBL/GenBank/DDBJ whole genome shotgun (WGS) entry which is preliminary data.</text>
</comment>
<dbReference type="Proteomes" id="UP001597526">
    <property type="component" value="Unassembled WGS sequence"/>
</dbReference>
<accession>A0ABW5MVX1</accession>
<dbReference type="RefSeq" id="WP_377766811.1">
    <property type="nucleotide sequence ID" value="NZ_JBHULB010000012.1"/>
</dbReference>
<evidence type="ECO:0000256" key="1">
    <source>
        <dbReference type="SAM" id="SignalP"/>
    </source>
</evidence>
<gene>
    <name evidence="2" type="ORF">ACFSQJ_09945</name>
</gene>
<dbReference type="Gene3D" id="2.20.110.10">
    <property type="entry name" value="Histone H3 K4-specific methyltransferase SET7/9 N-terminal domain"/>
    <property type="match status" value="1"/>
</dbReference>
<protein>
    <submittedName>
        <fullName evidence="2">Toxin-antitoxin system YwqK family antitoxin</fullName>
    </submittedName>
</protein>
<dbReference type="EMBL" id="JBHULB010000012">
    <property type="protein sequence ID" value="MFD2587252.1"/>
    <property type="molecule type" value="Genomic_DNA"/>
</dbReference>